<keyword evidence="7" id="KW-0732">Signal</keyword>
<dbReference type="Gene3D" id="2.115.10.20">
    <property type="entry name" value="Glycosyl hydrolase domain, family 43"/>
    <property type="match status" value="1"/>
</dbReference>
<keyword evidence="2 6" id="KW-0378">Hydrolase</keyword>
<feature type="chain" id="PRO_5026169976" evidence="7">
    <location>
        <begin position="21"/>
        <end position="338"/>
    </location>
</feature>
<feature type="site" description="Important for catalytic activity, responsible for pKa modulation of the active site Glu and correct orientation of both the proton donor and substrate" evidence="5">
    <location>
        <position position="169"/>
    </location>
</feature>
<evidence type="ECO:0000313" key="8">
    <source>
        <dbReference type="EMBL" id="KAF2405177.1"/>
    </source>
</evidence>
<dbReference type="PANTHER" id="PTHR42812">
    <property type="entry name" value="BETA-XYLOSIDASE"/>
    <property type="match status" value="1"/>
</dbReference>
<proteinExistence type="inferred from homology"/>
<sequence>MLTSSLFFFILTLHLSTTLCAPAKRQAQATPVISQDFADPSILNTQRKWYAYATTNGRYNVQVANSTDFSSWTVIKKDAMPNLPAWANPASPQVWAPDVSQRDDGSFLLYFSAALAKFPGQHCVGAATSSTPEGPFISMTRPLVCPDPDGTGKGMDAMIASPGAGGAIDASGFKDADGKRYLLYKVDGNSIGSGGICKNGIAPQRSTPIMLVEVEADGVTAMGKPVQLIDRDNRDGPLVEAPSLMRTQDGTYILFYSSNCFTSTLYDVTWASASRITGPYVKFGPMFVTGNFNLEAPGGASIAADGLHLAFHGNYKGGRAMYTTTVSGSGPNLRASLR</sequence>
<protein>
    <submittedName>
        <fullName evidence="8">Arabinanase/levansucrase/invertase</fullName>
    </submittedName>
</protein>
<organism evidence="8 9">
    <name type="scientific">Trichodelitschia bisporula</name>
    <dbReference type="NCBI Taxonomy" id="703511"/>
    <lineage>
        <taxon>Eukaryota</taxon>
        <taxon>Fungi</taxon>
        <taxon>Dikarya</taxon>
        <taxon>Ascomycota</taxon>
        <taxon>Pezizomycotina</taxon>
        <taxon>Dothideomycetes</taxon>
        <taxon>Dothideomycetes incertae sedis</taxon>
        <taxon>Phaeotrichales</taxon>
        <taxon>Phaeotrichaceae</taxon>
        <taxon>Trichodelitschia</taxon>
    </lineage>
</organism>
<dbReference type="GO" id="GO:0005975">
    <property type="term" value="P:carbohydrate metabolic process"/>
    <property type="evidence" value="ECO:0007669"/>
    <property type="project" value="InterPro"/>
</dbReference>
<dbReference type="GO" id="GO:0004553">
    <property type="term" value="F:hydrolase activity, hydrolyzing O-glycosyl compounds"/>
    <property type="evidence" value="ECO:0007669"/>
    <property type="project" value="InterPro"/>
</dbReference>
<feature type="active site" description="Proton donor" evidence="4">
    <location>
        <position position="240"/>
    </location>
</feature>
<dbReference type="Pfam" id="PF04616">
    <property type="entry name" value="Glyco_hydro_43"/>
    <property type="match status" value="1"/>
</dbReference>
<evidence type="ECO:0000313" key="9">
    <source>
        <dbReference type="Proteomes" id="UP000799640"/>
    </source>
</evidence>
<keyword evidence="9" id="KW-1185">Reference proteome</keyword>
<dbReference type="CDD" id="cd08999">
    <property type="entry name" value="GH43_ABN-like"/>
    <property type="match status" value="1"/>
</dbReference>
<evidence type="ECO:0000256" key="2">
    <source>
        <dbReference type="ARBA" id="ARBA00022801"/>
    </source>
</evidence>
<feature type="active site" description="Proton acceptor" evidence="4">
    <location>
        <position position="39"/>
    </location>
</feature>
<dbReference type="SUPFAM" id="SSF75005">
    <property type="entry name" value="Arabinanase/levansucrase/invertase"/>
    <property type="match status" value="1"/>
</dbReference>
<dbReference type="EMBL" id="ML996687">
    <property type="protein sequence ID" value="KAF2405177.1"/>
    <property type="molecule type" value="Genomic_DNA"/>
</dbReference>
<keyword evidence="3 6" id="KW-0326">Glycosidase</keyword>
<evidence type="ECO:0000256" key="4">
    <source>
        <dbReference type="PIRSR" id="PIRSR606710-1"/>
    </source>
</evidence>
<dbReference type="Proteomes" id="UP000799640">
    <property type="component" value="Unassembled WGS sequence"/>
</dbReference>
<feature type="signal peptide" evidence="7">
    <location>
        <begin position="1"/>
        <end position="20"/>
    </location>
</feature>
<dbReference type="OrthoDB" id="3879658at2759"/>
<accession>A0A6G1IAV7</accession>
<dbReference type="AlphaFoldDB" id="A0A6G1IAV7"/>
<reference evidence="8" key="1">
    <citation type="journal article" date="2020" name="Stud. Mycol.">
        <title>101 Dothideomycetes genomes: a test case for predicting lifestyles and emergence of pathogens.</title>
        <authorList>
            <person name="Haridas S."/>
            <person name="Albert R."/>
            <person name="Binder M."/>
            <person name="Bloem J."/>
            <person name="Labutti K."/>
            <person name="Salamov A."/>
            <person name="Andreopoulos B."/>
            <person name="Baker S."/>
            <person name="Barry K."/>
            <person name="Bills G."/>
            <person name="Bluhm B."/>
            <person name="Cannon C."/>
            <person name="Castanera R."/>
            <person name="Culley D."/>
            <person name="Daum C."/>
            <person name="Ezra D."/>
            <person name="Gonzalez J."/>
            <person name="Henrissat B."/>
            <person name="Kuo A."/>
            <person name="Liang C."/>
            <person name="Lipzen A."/>
            <person name="Lutzoni F."/>
            <person name="Magnuson J."/>
            <person name="Mondo S."/>
            <person name="Nolan M."/>
            <person name="Ohm R."/>
            <person name="Pangilinan J."/>
            <person name="Park H.-J."/>
            <person name="Ramirez L."/>
            <person name="Alfaro M."/>
            <person name="Sun H."/>
            <person name="Tritt A."/>
            <person name="Yoshinaga Y."/>
            <person name="Zwiers L.-H."/>
            <person name="Turgeon B."/>
            <person name="Goodwin S."/>
            <person name="Spatafora J."/>
            <person name="Crous P."/>
            <person name="Grigoriev I."/>
        </authorList>
    </citation>
    <scope>NUCLEOTIDE SEQUENCE</scope>
    <source>
        <strain evidence="8">CBS 262.69</strain>
    </source>
</reference>
<evidence type="ECO:0000256" key="5">
    <source>
        <dbReference type="PIRSR" id="PIRSR606710-2"/>
    </source>
</evidence>
<evidence type="ECO:0000256" key="7">
    <source>
        <dbReference type="SAM" id="SignalP"/>
    </source>
</evidence>
<dbReference type="InterPro" id="IPR023296">
    <property type="entry name" value="Glyco_hydro_beta-prop_sf"/>
</dbReference>
<evidence type="ECO:0000256" key="1">
    <source>
        <dbReference type="ARBA" id="ARBA00009865"/>
    </source>
</evidence>
<evidence type="ECO:0000256" key="3">
    <source>
        <dbReference type="ARBA" id="ARBA00023295"/>
    </source>
</evidence>
<name>A0A6G1IAV7_9PEZI</name>
<dbReference type="InterPro" id="IPR006710">
    <property type="entry name" value="Glyco_hydro_43"/>
</dbReference>
<dbReference type="PANTHER" id="PTHR42812:SF5">
    <property type="entry name" value="ENDO-ARABINASE"/>
    <property type="match status" value="1"/>
</dbReference>
<evidence type="ECO:0000256" key="6">
    <source>
        <dbReference type="RuleBase" id="RU361187"/>
    </source>
</evidence>
<dbReference type="InterPro" id="IPR051795">
    <property type="entry name" value="Glycosyl_Hydrlase_43"/>
</dbReference>
<gene>
    <name evidence="8" type="ORF">EJ06DRAFT_552605</name>
</gene>
<comment type="similarity">
    <text evidence="1 6">Belongs to the glycosyl hydrolase 43 family.</text>
</comment>